<accession>A0A543I5T9</accession>
<reference evidence="4 5" key="1">
    <citation type="submission" date="2019-06" db="EMBL/GenBank/DDBJ databases">
        <title>Sequencing the genomes of 1000 actinobacteria strains.</title>
        <authorList>
            <person name="Klenk H.-P."/>
        </authorList>
    </citation>
    <scope>NUCLEOTIDE SEQUENCE [LARGE SCALE GENOMIC DNA]</scope>
    <source>
        <strain evidence="4 5">DSM 18031</strain>
    </source>
</reference>
<dbReference type="OrthoDB" id="5116797at2"/>
<keyword evidence="3" id="KW-0732">Signal</keyword>
<evidence type="ECO:0000256" key="1">
    <source>
        <dbReference type="SAM" id="MobiDB-lite"/>
    </source>
</evidence>
<dbReference type="RefSeq" id="WP_141915943.1">
    <property type="nucleotide sequence ID" value="NZ_BAAAYS010000026.1"/>
</dbReference>
<feature type="compositionally biased region" description="Polar residues" evidence="1">
    <location>
        <begin position="212"/>
        <end position="226"/>
    </location>
</feature>
<sequence>MTRMPSLPRWARALTVGSAILVVAVLGLAGPALATPSGPAATTTSAAADPLLLSNDGVTWAAQLAHPLFDADYRYVPGERVTSGFWLKNNSGHNAYYTVQVTGVEIPADLTGALSLSVGSNTESAKNPVILANCAVAVRNVKLAAGSRVYLPSTVTMSSTAPLAARNQTASFGVTTTLHDAPLDLSDGQCLTSEGIVPAVEPTLPHDPTLTPGETTAGTSTGTPGDQATAPTAGGASGALALTGVYLGGWVTLSVLLSAGGILLASRRRRAEDR</sequence>
<feature type="region of interest" description="Disordered" evidence="1">
    <location>
        <begin position="200"/>
        <end position="231"/>
    </location>
</feature>
<dbReference type="Proteomes" id="UP000318331">
    <property type="component" value="Unassembled WGS sequence"/>
</dbReference>
<gene>
    <name evidence="4" type="ORF">FB466_0768</name>
</gene>
<proteinExistence type="predicted"/>
<protein>
    <recommendedName>
        <fullName evidence="6">LPXTG-motif cell wall-anchored protein</fullName>
    </recommendedName>
</protein>
<keyword evidence="2" id="KW-0812">Transmembrane</keyword>
<feature type="chain" id="PRO_5021947981" description="LPXTG-motif cell wall-anchored protein" evidence="3">
    <location>
        <begin position="35"/>
        <end position="274"/>
    </location>
</feature>
<evidence type="ECO:0000256" key="3">
    <source>
        <dbReference type="SAM" id="SignalP"/>
    </source>
</evidence>
<evidence type="ECO:0000256" key="2">
    <source>
        <dbReference type="SAM" id="Phobius"/>
    </source>
</evidence>
<dbReference type="AlphaFoldDB" id="A0A543I5T9"/>
<evidence type="ECO:0008006" key="6">
    <source>
        <dbReference type="Google" id="ProtNLM"/>
    </source>
</evidence>
<keyword evidence="5" id="KW-1185">Reference proteome</keyword>
<feature type="signal peptide" evidence="3">
    <location>
        <begin position="1"/>
        <end position="34"/>
    </location>
</feature>
<keyword evidence="2" id="KW-1133">Transmembrane helix</keyword>
<evidence type="ECO:0000313" key="5">
    <source>
        <dbReference type="Proteomes" id="UP000318331"/>
    </source>
</evidence>
<name>A0A543I5T9_9MICO</name>
<comment type="caution">
    <text evidence="4">The sequence shown here is derived from an EMBL/GenBank/DDBJ whole genome shotgun (WGS) entry which is preliminary data.</text>
</comment>
<keyword evidence="2" id="KW-0472">Membrane</keyword>
<feature type="transmembrane region" description="Helical" evidence="2">
    <location>
        <begin position="245"/>
        <end position="265"/>
    </location>
</feature>
<evidence type="ECO:0000313" key="4">
    <source>
        <dbReference type="EMBL" id="TQM65948.1"/>
    </source>
</evidence>
<organism evidence="4 5">
    <name type="scientific">Klugiella xanthotipulae</name>
    <dbReference type="NCBI Taxonomy" id="244735"/>
    <lineage>
        <taxon>Bacteria</taxon>
        <taxon>Bacillati</taxon>
        <taxon>Actinomycetota</taxon>
        <taxon>Actinomycetes</taxon>
        <taxon>Micrococcales</taxon>
        <taxon>Microbacteriaceae</taxon>
        <taxon>Klugiella</taxon>
    </lineage>
</organism>
<dbReference type="EMBL" id="VFPN01000001">
    <property type="protein sequence ID" value="TQM65948.1"/>
    <property type="molecule type" value="Genomic_DNA"/>
</dbReference>